<reference evidence="7 8" key="1">
    <citation type="submission" date="2017-02" db="EMBL/GenBank/DDBJ databases">
        <title>The new phylogeny of genus Mycobacterium.</title>
        <authorList>
            <person name="Tortoli E."/>
            <person name="Trovato A."/>
            <person name="Cirillo D.M."/>
        </authorList>
    </citation>
    <scope>NUCLEOTIDE SEQUENCE [LARGE SCALE GENOMIC DNA]</scope>
    <source>
        <strain evidence="7 8">DSM 45145</strain>
    </source>
</reference>
<dbReference type="Proteomes" id="UP000466894">
    <property type="component" value="Chromosome"/>
</dbReference>
<dbReference type="InterPro" id="IPR036271">
    <property type="entry name" value="Tet_transcr_reg_TetR-rel_C_sf"/>
</dbReference>
<dbReference type="InterPro" id="IPR050109">
    <property type="entry name" value="HTH-type_TetR-like_transc_reg"/>
</dbReference>
<dbReference type="SUPFAM" id="SSF48498">
    <property type="entry name" value="Tetracyclin repressor-like, C-terminal domain"/>
    <property type="match status" value="1"/>
</dbReference>
<dbReference type="Proteomes" id="UP000192374">
    <property type="component" value="Unassembled WGS sequence"/>
</dbReference>
<name>A0A7I7PI81_9MYCO</name>
<reference evidence="6" key="3">
    <citation type="submission" date="2020-02" db="EMBL/GenBank/DDBJ databases">
        <authorList>
            <person name="Matsumoto Y."/>
            <person name="Motooka D."/>
            <person name="Nakamura S."/>
        </authorList>
    </citation>
    <scope>NUCLEOTIDE SEQUENCE</scope>
    <source>
        <strain evidence="6">JCM 16367</strain>
    </source>
</reference>
<dbReference type="EMBL" id="AP022583">
    <property type="protein sequence ID" value="BBY08281.1"/>
    <property type="molecule type" value="Genomic_DNA"/>
</dbReference>
<evidence type="ECO:0000313" key="6">
    <source>
        <dbReference type="EMBL" id="BBY08281.1"/>
    </source>
</evidence>
<accession>A0A7I7PI81</accession>
<dbReference type="RefSeq" id="WP_163748138.1">
    <property type="nucleotide sequence ID" value="NZ_AP022583.1"/>
</dbReference>
<dbReference type="PROSITE" id="PS50977">
    <property type="entry name" value="HTH_TETR_2"/>
    <property type="match status" value="1"/>
</dbReference>
<keyword evidence="8" id="KW-1185">Reference proteome</keyword>
<feature type="DNA-binding region" description="H-T-H motif" evidence="4">
    <location>
        <begin position="88"/>
        <end position="107"/>
    </location>
</feature>
<dbReference type="SUPFAM" id="SSF46689">
    <property type="entry name" value="Homeodomain-like"/>
    <property type="match status" value="1"/>
</dbReference>
<evidence type="ECO:0000256" key="1">
    <source>
        <dbReference type="ARBA" id="ARBA00023015"/>
    </source>
</evidence>
<dbReference type="Gene3D" id="1.10.357.10">
    <property type="entry name" value="Tetracycline Repressor, domain 2"/>
    <property type="match status" value="1"/>
</dbReference>
<dbReference type="InterPro" id="IPR009057">
    <property type="entry name" value="Homeodomain-like_sf"/>
</dbReference>
<evidence type="ECO:0000256" key="4">
    <source>
        <dbReference type="PROSITE-ProRule" id="PRU00335"/>
    </source>
</evidence>
<dbReference type="Pfam" id="PF00440">
    <property type="entry name" value="TetR_N"/>
    <property type="match status" value="1"/>
</dbReference>
<evidence type="ECO:0000256" key="3">
    <source>
        <dbReference type="ARBA" id="ARBA00023163"/>
    </source>
</evidence>
<evidence type="ECO:0000313" key="8">
    <source>
        <dbReference type="Proteomes" id="UP000192374"/>
    </source>
</evidence>
<keyword evidence="1" id="KW-0805">Transcription regulation</keyword>
<gene>
    <name evidence="7" type="ORF">BST37_03695</name>
    <name evidence="6" type="ORF">MNVI_35990</name>
</gene>
<keyword evidence="2 4" id="KW-0238">DNA-binding</keyword>
<evidence type="ECO:0000259" key="5">
    <source>
        <dbReference type="PROSITE" id="PS50977"/>
    </source>
</evidence>
<dbReference type="KEGG" id="mnv:MNVI_35990"/>
<keyword evidence="3" id="KW-0804">Transcription</keyword>
<evidence type="ECO:0000313" key="9">
    <source>
        <dbReference type="Proteomes" id="UP000466894"/>
    </source>
</evidence>
<dbReference type="EMBL" id="MVIC01000004">
    <property type="protein sequence ID" value="ORB17314.1"/>
    <property type="molecule type" value="Genomic_DNA"/>
</dbReference>
<dbReference type="InterPro" id="IPR001647">
    <property type="entry name" value="HTH_TetR"/>
</dbReference>
<protein>
    <submittedName>
        <fullName evidence="6">Putative transcriptional regulator, TetR family protein</fullName>
    </submittedName>
    <submittedName>
        <fullName evidence="7">TetR family transcriptional regulator</fullName>
    </submittedName>
</protein>
<dbReference type="AlphaFoldDB" id="A0A7I7PI81"/>
<sequence length="258" mass="27447">MPADVIQATLASAERLGRDVADVPIAVIAHALGVSRSTLLRQLGGSRRALDNAVRDFGVDPGGRPPVRQRAVEAAAALISSRGVSAATFEAVAAQADCSVHSLYAVFGGRDALLDAVYERYIPSLDLDDVISGDSSDLNDRVRRVYRSLAAVYLREPRVLSAVLAEALARPAGSAGQVLVEHGALRRLADLGRWLDDEVAAGRIRDLPRTLLVQQLISPISVHCMMRPGLTNVPQVALPAVEECCDIFADAFVRAVAP</sequence>
<feature type="domain" description="HTH tetR-type" evidence="5">
    <location>
        <begin position="65"/>
        <end position="125"/>
    </location>
</feature>
<evidence type="ECO:0000256" key="2">
    <source>
        <dbReference type="ARBA" id="ARBA00023125"/>
    </source>
</evidence>
<evidence type="ECO:0000313" key="7">
    <source>
        <dbReference type="EMBL" id="ORB17314.1"/>
    </source>
</evidence>
<dbReference type="PANTHER" id="PTHR30055">
    <property type="entry name" value="HTH-TYPE TRANSCRIPTIONAL REGULATOR RUTR"/>
    <property type="match status" value="1"/>
</dbReference>
<reference evidence="6 9" key="2">
    <citation type="journal article" date="2019" name="Emerg. Microbes Infect.">
        <title>Comprehensive subspecies identification of 175 nontuberculous mycobacteria species based on 7547 genomic profiles.</title>
        <authorList>
            <person name="Matsumoto Y."/>
            <person name="Kinjo T."/>
            <person name="Motooka D."/>
            <person name="Nabeya D."/>
            <person name="Jung N."/>
            <person name="Uechi K."/>
            <person name="Horii T."/>
            <person name="Iida T."/>
            <person name="Fujita J."/>
            <person name="Nakamura S."/>
        </authorList>
    </citation>
    <scope>NUCLEOTIDE SEQUENCE [LARGE SCALE GENOMIC DNA]</scope>
    <source>
        <strain evidence="6 9">JCM 16367</strain>
    </source>
</reference>
<proteinExistence type="predicted"/>
<dbReference type="GO" id="GO:0003700">
    <property type="term" value="F:DNA-binding transcription factor activity"/>
    <property type="evidence" value="ECO:0007669"/>
    <property type="project" value="TreeGrafter"/>
</dbReference>
<dbReference type="GO" id="GO:0000976">
    <property type="term" value="F:transcription cis-regulatory region binding"/>
    <property type="evidence" value="ECO:0007669"/>
    <property type="project" value="TreeGrafter"/>
</dbReference>
<dbReference type="PANTHER" id="PTHR30055:SF234">
    <property type="entry name" value="HTH-TYPE TRANSCRIPTIONAL REGULATOR BETI"/>
    <property type="match status" value="1"/>
</dbReference>
<organism evidence="6 9">
    <name type="scientific">Mycobacterium noviomagense</name>
    <dbReference type="NCBI Taxonomy" id="459858"/>
    <lineage>
        <taxon>Bacteria</taxon>
        <taxon>Bacillati</taxon>
        <taxon>Actinomycetota</taxon>
        <taxon>Actinomycetes</taxon>
        <taxon>Mycobacteriales</taxon>
        <taxon>Mycobacteriaceae</taxon>
        <taxon>Mycobacterium</taxon>
    </lineage>
</organism>